<comment type="caution">
    <text evidence="1">The sequence shown here is derived from an EMBL/GenBank/DDBJ whole genome shotgun (WGS) entry which is preliminary data.</text>
</comment>
<evidence type="ECO:0000313" key="2">
    <source>
        <dbReference type="Proteomes" id="UP001459714"/>
    </source>
</evidence>
<name>A0ABU9K3E2_9BACI</name>
<dbReference type="RefSeq" id="WP_342021208.1">
    <property type="nucleotide sequence ID" value="NZ_JBBYAK010000003.1"/>
</dbReference>
<reference evidence="1 2" key="1">
    <citation type="submission" date="2024-03" db="EMBL/GenBank/DDBJ databases">
        <title>Bacilli Hybrid Assemblies.</title>
        <authorList>
            <person name="Kovac J."/>
        </authorList>
    </citation>
    <scope>NUCLEOTIDE SEQUENCE [LARGE SCALE GENOMIC DNA]</scope>
    <source>
        <strain evidence="1 2">FSL M8-0022</strain>
    </source>
</reference>
<dbReference type="Proteomes" id="UP001459714">
    <property type="component" value="Unassembled WGS sequence"/>
</dbReference>
<dbReference type="EMBL" id="JBBYAK010000003">
    <property type="protein sequence ID" value="MEL3959618.1"/>
    <property type="molecule type" value="Genomic_DNA"/>
</dbReference>
<proteinExistence type="predicted"/>
<gene>
    <name evidence="1" type="ORF">NST17_20915</name>
</gene>
<protein>
    <submittedName>
        <fullName evidence="1">Uncharacterized protein</fullName>
    </submittedName>
</protein>
<accession>A0ABU9K3E2</accession>
<sequence>MTVKGTYKGKPIRALLLPDTKTVQLFEYVNEPGSLYFPLIENGENVEKDKFVLEVQHD</sequence>
<keyword evidence="2" id="KW-1185">Reference proteome</keyword>
<evidence type="ECO:0000313" key="1">
    <source>
        <dbReference type="EMBL" id="MEL3959618.1"/>
    </source>
</evidence>
<organism evidence="1 2">
    <name type="scientific">Caldifermentibacillus hisashii</name>
    <dbReference type="NCBI Taxonomy" id="996558"/>
    <lineage>
        <taxon>Bacteria</taxon>
        <taxon>Bacillati</taxon>
        <taxon>Bacillota</taxon>
        <taxon>Bacilli</taxon>
        <taxon>Bacillales</taxon>
        <taxon>Bacillaceae</taxon>
        <taxon>Caldifermentibacillus</taxon>
    </lineage>
</organism>